<accession>A0ABW3PDS9</accession>
<feature type="binding site" evidence="4">
    <location>
        <position position="138"/>
    </location>
    <ligand>
        <name>Zn(2+)</name>
        <dbReference type="ChEBI" id="CHEBI:29105"/>
    </ligand>
</feature>
<dbReference type="EMBL" id="JBHTLH010000019">
    <property type="protein sequence ID" value="MFD1125014.1"/>
    <property type="molecule type" value="Genomic_DNA"/>
</dbReference>
<keyword evidence="7" id="KW-1185">Reference proteome</keyword>
<evidence type="ECO:0000256" key="3">
    <source>
        <dbReference type="ARBA" id="ARBA00023027"/>
    </source>
</evidence>
<dbReference type="InterPro" id="IPR003000">
    <property type="entry name" value="Sirtuin"/>
</dbReference>
<evidence type="ECO:0000256" key="4">
    <source>
        <dbReference type="PROSITE-ProRule" id="PRU00236"/>
    </source>
</evidence>
<dbReference type="RefSeq" id="WP_121977947.1">
    <property type="nucleotide sequence ID" value="NZ_LS422986.1"/>
</dbReference>
<dbReference type="EC" id="2.3.1.286" evidence="1"/>
<evidence type="ECO:0000256" key="2">
    <source>
        <dbReference type="ARBA" id="ARBA00022679"/>
    </source>
</evidence>
<organism evidence="6 7">
    <name type="scientific">Lentilactobacillus raoultii</name>
    <dbReference type="NCBI Taxonomy" id="1987503"/>
    <lineage>
        <taxon>Bacteria</taxon>
        <taxon>Bacillati</taxon>
        <taxon>Bacillota</taxon>
        <taxon>Bacilli</taxon>
        <taxon>Lactobacillales</taxon>
        <taxon>Lactobacillaceae</taxon>
        <taxon>Lentilactobacillus</taxon>
    </lineage>
</organism>
<dbReference type="InterPro" id="IPR029035">
    <property type="entry name" value="DHS-like_NAD/FAD-binding_dom"/>
</dbReference>
<feature type="binding site" evidence="4">
    <location>
        <position position="141"/>
    </location>
    <ligand>
        <name>Zn(2+)</name>
        <dbReference type="ChEBI" id="CHEBI:29105"/>
    </ligand>
</feature>
<name>A0ABW3PDS9_9LACO</name>
<dbReference type="InterPro" id="IPR026591">
    <property type="entry name" value="Sirtuin_cat_small_dom_sf"/>
</dbReference>
<keyword evidence="4" id="KW-0479">Metal-binding</keyword>
<dbReference type="InterPro" id="IPR026590">
    <property type="entry name" value="Ssirtuin_cat_dom"/>
</dbReference>
<comment type="caution">
    <text evidence="4">Lacks conserved residue(s) required for the propagation of feature annotation.</text>
</comment>
<keyword evidence="3" id="KW-0520">NAD</keyword>
<comment type="caution">
    <text evidence="6">The sequence shown here is derived from an EMBL/GenBank/DDBJ whole genome shotgun (WGS) entry which is preliminary data.</text>
</comment>
<feature type="domain" description="Deacetylase sirtuin-type" evidence="5">
    <location>
        <begin position="4"/>
        <end position="247"/>
    </location>
</feature>
<evidence type="ECO:0000313" key="6">
    <source>
        <dbReference type="EMBL" id="MFD1125014.1"/>
    </source>
</evidence>
<sequence length="247" mass="27879">MTNKSKTSRDLIDAAAHLISKSSHIVAFTGAGISTESRIPDLLGISRILGADRHFDGDVFGMLDSRFAESRPEEFYRLYRKTFFQPKAKPNFAHKFLAWLESQGKLAGIVTMNIDYLHQLAGSKTVFEYWGDMRKNHCSYCHRPYDWDIIKEQSVPLCPVCGHVIIPDFVMRNLATYQDEISGGRALLAQADLLLIIGTRRSSNSFTSGIPKIVINDEISDQIQNQTLKIHGKSTVIFKELNCIIKK</sequence>
<dbReference type="PANTHER" id="PTHR11085">
    <property type="entry name" value="NAD-DEPENDENT PROTEIN DEACYLASE SIRTUIN-5, MITOCHONDRIAL-RELATED"/>
    <property type="match status" value="1"/>
</dbReference>
<dbReference type="InterPro" id="IPR050134">
    <property type="entry name" value="NAD-dep_sirtuin_deacylases"/>
</dbReference>
<protein>
    <recommendedName>
        <fullName evidence="1">protein acetyllysine N-acetyltransferase</fullName>
        <ecNumber evidence="1">2.3.1.286</ecNumber>
    </recommendedName>
</protein>
<evidence type="ECO:0000313" key="7">
    <source>
        <dbReference type="Proteomes" id="UP001597156"/>
    </source>
</evidence>
<feature type="binding site" evidence="4">
    <location>
        <position position="158"/>
    </location>
    <ligand>
        <name>Zn(2+)</name>
        <dbReference type="ChEBI" id="CHEBI:29105"/>
    </ligand>
</feature>
<keyword evidence="2" id="KW-0808">Transferase</keyword>
<evidence type="ECO:0000259" key="5">
    <source>
        <dbReference type="PROSITE" id="PS50305"/>
    </source>
</evidence>
<dbReference type="Pfam" id="PF02146">
    <property type="entry name" value="SIR2"/>
    <property type="match status" value="1"/>
</dbReference>
<gene>
    <name evidence="6" type="ORF">ACFQ22_06575</name>
</gene>
<dbReference type="Proteomes" id="UP001597156">
    <property type="component" value="Unassembled WGS sequence"/>
</dbReference>
<dbReference type="Gene3D" id="3.30.1600.10">
    <property type="entry name" value="SIR2/SIRT2 'Small Domain"/>
    <property type="match status" value="1"/>
</dbReference>
<evidence type="ECO:0000256" key="1">
    <source>
        <dbReference type="ARBA" id="ARBA00012928"/>
    </source>
</evidence>
<dbReference type="PANTHER" id="PTHR11085:SF10">
    <property type="entry name" value="NAD-DEPENDENT PROTEIN DEACYLASE SIRTUIN-5, MITOCHONDRIAL-RELATED"/>
    <property type="match status" value="1"/>
</dbReference>
<feature type="binding site" evidence="4">
    <location>
        <position position="161"/>
    </location>
    <ligand>
        <name>Zn(2+)</name>
        <dbReference type="ChEBI" id="CHEBI:29105"/>
    </ligand>
</feature>
<keyword evidence="4" id="KW-0862">Zinc</keyword>
<reference evidence="7" key="1">
    <citation type="journal article" date="2019" name="Int. J. Syst. Evol. Microbiol.">
        <title>The Global Catalogue of Microorganisms (GCM) 10K type strain sequencing project: providing services to taxonomists for standard genome sequencing and annotation.</title>
        <authorList>
            <consortium name="The Broad Institute Genomics Platform"/>
            <consortium name="The Broad Institute Genome Sequencing Center for Infectious Disease"/>
            <person name="Wu L."/>
            <person name="Ma J."/>
        </authorList>
    </citation>
    <scope>NUCLEOTIDE SEQUENCE [LARGE SCALE GENOMIC DNA]</scope>
    <source>
        <strain evidence="7">CCUG 71848</strain>
    </source>
</reference>
<proteinExistence type="predicted"/>
<dbReference type="Gene3D" id="3.40.50.1220">
    <property type="entry name" value="TPP-binding domain"/>
    <property type="match status" value="1"/>
</dbReference>
<dbReference type="PROSITE" id="PS50305">
    <property type="entry name" value="SIRTUIN"/>
    <property type="match status" value="1"/>
</dbReference>
<dbReference type="SUPFAM" id="SSF52467">
    <property type="entry name" value="DHS-like NAD/FAD-binding domain"/>
    <property type="match status" value="1"/>
</dbReference>